<dbReference type="PANTHER" id="PTHR43537:SF47">
    <property type="entry name" value="REGULATORY PROTEIN GNTR HTH"/>
    <property type="match status" value="1"/>
</dbReference>
<dbReference type="Pfam" id="PF00392">
    <property type="entry name" value="GntR"/>
    <property type="match status" value="1"/>
</dbReference>
<keyword evidence="3" id="KW-0804">Transcription</keyword>
<organism evidence="5 6">
    <name type="scientific">Clostridium botulinum B2 450</name>
    <dbReference type="NCBI Taxonomy" id="1379739"/>
    <lineage>
        <taxon>Bacteria</taxon>
        <taxon>Bacillati</taxon>
        <taxon>Bacillota</taxon>
        <taxon>Clostridia</taxon>
        <taxon>Eubacteriales</taxon>
        <taxon>Clostridiaceae</taxon>
        <taxon>Clostridium</taxon>
    </lineage>
</organism>
<keyword evidence="2" id="KW-0238">DNA-binding</keyword>
<dbReference type="SUPFAM" id="SSF46785">
    <property type="entry name" value="Winged helix' DNA-binding domain"/>
    <property type="match status" value="1"/>
</dbReference>
<dbReference type="OrthoDB" id="9799482at2"/>
<dbReference type="AlphaFoldDB" id="A0A0D1BZ58"/>
<dbReference type="HOGENOM" id="CLU_017584_9_2_9"/>
<dbReference type="InterPro" id="IPR036388">
    <property type="entry name" value="WH-like_DNA-bd_sf"/>
</dbReference>
<accession>A0A0D1BZ58</accession>
<dbReference type="InterPro" id="IPR008920">
    <property type="entry name" value="TF_FadR/GntR_C"/>
</dbReference>
<feature type="domain" description="HTH gntR-type" evidence="4">
    <location>
        <begin position="9"/>
        <end position="77"/>
    </location>
</feature>
<dbReference type="Gene3D" id="1.10.10.10">
    <property type="entry name" value="Winged helix-like DNA-binding domain superfamily/Winged helix DNA-binding domain"/>
    <property type="match status" value="1"/>
</dbReference>
<sequence>MAIQKINRSTLVGQVTAQIENMIESGLWKVGEKIPAEPELMNKFDVSRNTLREAIQSLVHVGMLETRQGIGTIVKSNSNLGMALEKKIQKSDLLETLEVRLALEREAAQLAAERRDVEDLEQIETCLKKCKIAAENNDPLQFIKMDIDFHKAIVQATHNKMFIELYEHITDSLQNSVDKVMEIKNNTSFESEIHYSLLEAIKTGDTQLAVESVNEYLNKAKEALYTMIN</sequence>
<gene>
    <name evidence="5" type="ORF">N495_10715</name>
</gene>
<dbReference type="GO" id="GO:0003677">
    <property type="term" value="F:DNA binding"/>
    <property type="evidence" value="ECO:0007669"/>
    <property type="project" value="UniProtKB-KW"/>
</dbReference>
<dbReference type="EMBL" id="JXSU01000007">
    <property type="protein sequence ID" value="KIS24036.1"/>
    <property type="molecule type" value="Genomic_DNA"/>
</dbReference>
<evidence type="ECO:0000313" key="5">
    <source>
        <dbReference type="EMBL" id="KIS24036.1"/>
    </source>
</evidence>
<dbReference type="SUPFAM" id="SSF48008">
    <property type="entry name" value="GntR ligand-binding domain-like"/>
    <property type="match status" value="1"/>
</dbReference>
<keyword evidence="1" id="KW-0805">Transcription regulation</keyword>
<evidence type="ECO:0000256" key="3">
    <source>
        <dbReference type="ARBA" id="ARBA00023163"/>
    </source>
</evidence>
<dbReference type="Pfam" id="PF07729">
    <property type="entry name" value="FCD"/>
    <property type="match status" value="1"/>
</dbReference>
<evidence type="ECO:0000259" key="4">
    <source>
        <dbReference type="PROSITE" id="PS50949"/>
    </source>
</evidence>
<evidence type="ECO:0000256" key="2">
    <source>
        <dbReference type="ARBA" id="ARBA00023125"/>
    </source>
</evidence>
<dbReference type="PATRIC" id="fig|1379739.3.peg.2512"/>
<dbReference type="SMART" id="SM00345">
    <property type="entry name" value="HTH_GNTR"/>
    <property type="match status" value="1"/>
</dbReference>
<reference evidence="5 6" key="1">
    <citation type="submission" date="2014-06" db="EMBL/GenBank/DDBJ databases">
        <title>Genome characterization of distinct group I Clostridium botulinum lineages.</title>
        <authorList>
            <person name="Giordani F."/>
            <person name="Anselmo A."/>
            <person name="Fillo S."/>
            <person name="Palozzi A.M."/>
            <person name="Fortunato A."/>
            <person name="Gentile B."/>
            <person name="Ciammaruconi A."/>
            <person name="Anniballi F."/>
            <person name="De Medici D."/>
            <person name="Lista F."/>
        </authorList>
    </citation>
    <scope>NUCLEOTIDE SEQUENCE [LARGE SCALE GENOMIC DNA]</scope>
    <source>
        <strain evidence="5 6">B2 450</strain>
    </source>
</reference>
<dbReference type="RefSeq" id="WP_043032022.1">
    <property type="nucleotide sequence ID" value="NZ_JXSU01000007.1"/>
</dbReference>
<evidence type="ECO:0000256" key="1">
    <source>
        <dbReference type="ARBA" id="ARBA00023015"/>
    </source>
</evidence>
<dbReference type="PRINTS" id="PR00035">
    <property type="entry name" value="HTHGNTR"/>
</dbReference>
<dbReference type="Gene3D" id="1.20.120.530">
    <property type="entry name" value="GntR ligand-binding domain-like"/>
    <property type="match status" value="1"/>
</dbReference>
<proteinExistence type="predicted"/>
<evidence type="ECO:0000313" key="6">
    <source>
        <dbReference type="Proteomes" id="UP000032250"/>
    </source>
</evidence>
<dbReference type="SMART" id="SM00895">
    <property type="entry name" value="FCD"/>
    <property type="match status" value="1"/>
</dbReference>
<dbReference type="CDD" id="cd07377">
    <property type="entry name" value="WHTH_GntR"/>
    <property type="match status" value="1"/>
</dbReference>
<dbReference type="PANTHER" id="PTHR43537">
    <property type="entry name" value="TRANSCRIPTIONAL REGULATOR, GNTR FAMILY"/>
    <property type="match status" value="1"/>
</dbReference>
<dbReference type="PROSITE" id="PS50949">
    <property type="entry name" value="HTH_GNTR"/>
    <property type="match status" value="1"/>
</dbReference>
<name>A0A0D1BZ58_CLOBO</name>
<protein>
    <submittedName>
        <fullName evidence="5">GntR family transcriptional regulator</fullName>
    </submittedName>
</protein>
<dbReference type="InterPro" id="IPR000524">
    <property type="entry name" value="Tscrpt_reg_HTH_GntR"/>
</dbReference>
<dbReference type="GO" id="GO:0003700">
    <property type="term" value="F:DNA-binding transcription factor activity"/>
    <property type="evidence" value="ECO:0007669"/>
    <property type="project" value="InterPro"/>
</dbReference>
<dbReference type="InterPro" id="IPR036390">
    <property type="entry name" value="WH_DNA-bd_sf"/>
</dbReference>
<dbReference type="InterPro" id="IPR011711">
    <property type="entry name" value="GntR_C"/>
</dbReference>
<dbReference type="Proteomes" id="UP000032250">
    <property type="component" value="Unassembled WGS sequence"/>
</dbReference>
<comment type="caution">
    <text evidence="5">The sequence shown here is derived from an EMBL/GenBank/DDBJ whole genome shotgun (WGS) entry which is preliminary data.</text>
</comment>